<keyword evidence="1" id="KW-0472">Membrane</keyword>
<gene>
    <name evidence="2" type="ORF">HELGO_WM1012</name>
</gene>
<organism evidence="2">
    <name type="scientific">uncultured Sulfurovum sp</name>
    <dbReference type="NCBI Taxonomy" id="269237"/>
    <lineage>
        <taxon>Bacteria</taxon>
        <taxon>Pseudomonadati</taxon>
        <taxon>Campylobacterota</taxon>
        <taxon>Epsilonproteobacteria</taxon>
        <taxon>Campylobacterales</taxon>
        <taxon>Sulfurovaceae</taxon>
        <taxon>Sulfurovum</taxon>
        <taxon>environmental samples</taxon>
    </lineage>
</organism>
<feature type="transmembrane region" description="Helical" evidence="1">
    <location>
        <begin position="93"/>
        <end position="112"/>
    </location>
</feature>
<name>A0A6S6TX33_9BACT</name>
<evidence type="ECO:0000313" key="2">
    <source>
        <dbReference type="EMBL" id="CAA6823965.1"/>
    </source>
</evidence>
<feature type="transmembrane region" description="Helical" evidence="1">
    <location>
        <begin position="38"/>
        <end position="58"/>
    </location>
</feature>
<keyword evidence="1" id="KW-0812">Transmembrane</keyword>
<dbReference type="AlphaFoldDB" id="A0A6S6TX33"/>
<keyword evidence="1" id="KW-1133">Transmembrane helix</keyword>
<feature type="transmembrane region" description="Helical" evidence="1">
    <location>
        <begin position="65"/>
        <end position="87"/>
    </location>
</feature>
<feature type="transmembrane region" description="Helical" evidence="1">
    <location>
        <begin position="133"/>
        <end position="150"/>
    </location>
</feature>
<reference evidence="2" key="1">
    <citation type="submission" date="2020-01" db="EMBL/GenBank/DDBJ databases">
        <authorList>
            <person name="Meier V. D."/>
            <person name="Meier V D."/>
        </authorList>
    </citation>
    <scope>NUCLEOTIDE SEQUENCE</scope>
    <source>
        <strain evidence="2">HLG_WM_MAG_01</strain>
    </source>
</reference>
<protein>
    <submittedName>
        <fullName evidence="2">Uncharacterized protein</fullName>
    </submittedName>
</protein>
<evidence type="ECO:0000256" key="1">
    <source>
        <dbReference type="SAM" id="Phobius"/>
    </source>
</evidence>
<feature type="transmembrane region" description="Helical" evidence="1">
    <location>
        <begin position="12"/>
        <end position="32"/>
    </location>
</feature>
<sequence>MLTLIPKYFIVYKFLNSLFLGLSVGAIFTLYTPLEPSIYSLGGIFLALAMLLVAQLYYYILNIRWFFRISLFVELVLLLAIIIFMLYEYTYQTALLMYIGYQVTFVFGSYLIRTETLLLKTDTLLSKIDSAKQLGYLVGMALSYLFYELLSHQNITQNKEQIYLLHYLLVVLEVMIILSILKSFKTVED</sequence>
<proteinExistence type="predicted"/>
<feature type="transmembrane region" description="Helical" evidence="1">
    <location>
        <begin position="162"/>
        <end position="181"/>
    </location>
</feature>
<accession>A0A6S6TX33</accession>
<dbReference type="EMBL" id="CACVAS010000117">
    <property type="protein sequence ID" value="CAA6823965.1"/>
    <property type="molecule type" value="Genomic_DNA"/>
</dbReference>